<sequence length="183" mass="21474">MNETLYRNIENSSAHRPSRDFNSGYIFEHPELFPDLMSVTFNLNDKNHHKACWILELVLESQIEWLVPYLDLFCRTLSEYRHEGALRSISKICMFAAKHHSKKAKHNLPFLDDKQIILITESCFDWLINDSKTATKAYAMRALYETGKQIDWVYPELRDILSKDFAHHSPAYQAAAKELLRKI</sequence>
<gene>
    <name evidence="1" type="ORF">FK004_08550</name>
</gene>
<accession>A0A2S1LNM7</accession>
<dbReference type="InterPro" id="IPR016024">
    <property type="entry name" value="ARM-type_fold"/>
</dbReference>
<keyword evidence="2" id="KW-1185">Reference proteome</keyword>
<dbReference type="SUPFAM" id="SSF48371">
    <property type="entry name" value="ARM repeat"/>
    <property type="match status" value="1"/>
</dbReference>
<dbReference type="KEGG" id="fki:FK004_08550"/>
<dbReference type="RefSeq" id="WP_108736884.1">
    <property type="nucleotide sequence ID" value="NZ_CP020919.1"/>
</dbReference>
<evidence type="ECO:0008006" key="3">
    <source>
        <dbReference type="Google" id="ProtNLM"/>
    </source>
</evidence>
<protein>
    <recommendedName>
        <fullName evidence="3">Adenylosuccinate lyase</fullName>
    </recommendedName>
</protein>
<proteinExistence type="predicted"/>
<name>A0A2S1LNM7_9FLAO</name>
<dbReference type="OrthoDB" id="979487at2"/>
<evidence type="ECO:0000313" key="2">
    <source>
        <dbReference type="Proteomes" id="UP000244677"/>
    </source>
</evidence>
<evidence type="ECO:0000313" key="1">
    <source>
        <dbReference type="EMBL" id="AWG25281.1"/>
    </source>
</evidence>
<dbReference type="EMBL" id="CP020919">
    <property type="protein sequence ID" value="AWG25281.1"/>
    <property type="molecule type" value="Genomic_DNA"/>
</dbReference>
<organism evidence="1 2">
    <name type="scientific">Flavobacterium kingsejongi</name>
    <dbReference type="NCBI Taxonomy" id="1678728"/>
    <lineage>
        <taxon>Bacteria</taxon>
        <taxon>Pseudomonadati</taxon>
        <taxon>Bacteroidota</taxon>
        <taxon>Flavobacteriia</taxon>
        <taxon>Flavobacteriales</taxon>
        <taxon>Flavobacteriaceae</taxon>
        <taxon>Flavobacterium</taxon>
    </lineage>
</organism>
<dbReference type="AlphaFoldDB" id="A0A2S1LNM7"/>
<reference evidence="1 2" key="1">
    <citation type="submission" date="2017-04" db="EMBL/GenBank/DDBJ databases">
        <title>Complete genome sequence of Flavobacterium kingsejong AJ004.</title>
        <authorList>
            <person name="Lee P.C."/>
        </authorList>
    </citation>
    <scope>NUCLEOTIDE SEQUENCE [LARGE SCALE GENOMIC DNA]</scope>
    <source>
        <strain evidence="1 2">AJ004</strain>
    </source>
</reference>
<dbReference type="Proteomes" id="UP000244677">
    <property type="component" value="Chromosome"/>
</dbReference>